<dbReference type="RefSeq" id="YP_007517814.1">
    <property type="nucleotide sequence ID" value="NC_020483.1"/>
</dbReference>
<dbReference type="Proteomes" id="UP000011295">
    <property type="component" value="Segment"/>
</dbReference>
<dbReference type="KEGG" id="vg:14697537"/>
<keyword evidence="2" id="KW-1185">Reference proteome</keyword>
<protein>
    <submittedName>
        <fullName evidence="1">Uncharacterized protein</fullName>
    </submittedName>
</protein>
<accession>M1ID93</accession>
<proteinExistence type="predicted"/>
<evidence type="ECO:0000313" key="1">
    <source>
        <dbReference type="EMBL" id="AGE60584.1"/>
    </source>
</evidence>
<organism evidence="1 2">
    <name type="scientific">Pelagibacter phage HTVC019P</name>
    <dbReference type="NCBI Taxonomy" id="1283079"/>
    <lineage>
        <taxon>Viruses</taxon>
        <taxon>Duplodnaviria</taxon>
        <taxon>Heunggongvirae</taxon>
        <taxon>Uroviricota</taxon>
        <taxon>Caudoviricetes</taxon>
        <taxon>Autographivirales</taxon>
        <taxon>Pelagivirus</taxon>
        <taxon>Pelagivirus HTVC019P</taxon>
    </lineage>
</organism>
<dbReference type="EMBL" id="KC465901">
    <property type="protein sequence ID" value="AGE60584.1"/>
    <property type="molecule type" value="Genomic_DNA"/>
</dbReference>
<evidence type="ECO:0000313" key="2">
    <source>
        <dbReference type="Proteomes" id="UP000011295"/>
    </source>
</evidence>
<name>M1ID93_9CAUD</name>
<dbReference type="GeneID" id="14697537"/>
<sequence length="44" mass="4955">MKQLSLFSLEELAECYMATKAVKAVRASLRQPSNVIKFPIKKVS</sequence>
<reference evidence="1 2" key="1">
    <citation type="journal article" date="2013" name="Nature">
        <title>Abundant SAR11 viruses in the ocean.</title>
        <authorList>
            <person name="Zhao Y."/>
            <person name="Temperton B."/>
            <person name="Thrash J.C."/>
            <person name="Schwalbach M.S."/>
            <person name="Vergin K.L."/>
            <person name="Landry Z.C."/>
            <person name="Ellisman M."/>
            <person name="Deerinck T."/>
            <person name="Sullivan M.B."/>
            <person name="Giovannoni S.J."/>
        </authorList>
    </citation>
    <scope>NUCLEOTIDE SEQUENCE [LARGE SCALE GENOMIC DNA]</scope>
</reference>